<dbReference type="OrthoDB" id="9775494at2"/>
<dbReference type="GeneID" id="94545636"/>
<dbReference type="RefSeq" id="WP_070229711.1">
    <property type="nucleotide sequence ID" value="NZ_BJYO01000002.1"/>
</dbReference>
<evidence type="ECO:0000313" key="3">
    <source>
        <dbReference type="EMBL" id="RDL11638.1"/>
    </source>
</evidence>
<evidence type="ECO:0000256" key="2">
    <source>
        <dbReference type="ARBA" id="ARBA00023121"/>
    </source>
</evidence>
<dbReference type="EMBL" id="QRAS01000001">
    <property type="protein sequence ID" value="RDL11638.1"/>
    <property type="molecule type" value="Genomic_DNA"/>
</dbReference>
<keyword evidence="2" id="KW-0446">Lipid-binding</keyword>
<evidence type="ECO:0000313" key="4">
    <source>
        <dbReference type="Proteomes" id="UP000254912"/>
    </source>
</evidence>
<dbReference type="Pfam" id="PF02645">
    <property type="entry name" value="DegV"/>
    <property type="match status" value="1"/>
</dbReference>
<keyword evidence="4" id="KW-1185">Reference proteome</keyword>
<dbReference type="InterPro" id="IPR003797">
    <property type="entry name" value="DegV"/>
</dbReference>
<proteinExistence type="predicted"/>
<dbReference type="PANTHER" id="PTHR33434:SF2">
    <property type="entry name" value="FATTY ACID-BINDING PROTEIN TM_1468"/>
    <property type="match status" value="1"/>
</dbReference>
<evidence type="ECO:0000256" key="1">
    <source>
        <dbReference type="ARBA" id="ARBA00003238"/>
    </source>
</evidence>
<name>A0A288Q817_9LACO</name>
<dbReference type="GO" id="GO:0008289">
    <property type="term" value="F:lipid binding"/>
    <property type="evidence" value="ECO:0007669"/>
    <property type="project" value="UniProtKB-KW"/>
</dbReference>
<dbReference type="InterPro" id="IPR043168">
    <property type="entry name" value="DegV_C"/>
</dbReference>
<dbReference type="PANTHER" id="PTHR33434">
    <property type="entry name" value="DEGV DOMAIN-CONTAINING PROTEIN DR_1986-RELATED"/>
    <property type="match status" value="1"/>
</dbReference>
<comment type="function">
    <text evidence="1">May bind long-chain fatty acids, such as palmitate, and may play a role in lipid transport or fatty acid metabolism.</text>
</comment>
<dbReference type="AlphaFoldDB" id="A0A288Q817"/>
<protein>
    <submittedName>
        <fullName evidence="3">DegV family protein with EDD domain</fullName>
    </submittedName>
</protein>
<dbReference type="Proteomes" id="UP000254912">
    <property type="component" value="Unassembled WGS sequence"/>
</dbReference>
<dbReference type="InterPro" id="IPR050270">
    <property type="entry name" value="DegV_domain_contain"/>
</dbReference>
<gene>
    <name evidence="3" type="ORF">DFP99_0056</name>
</gene>
<dbReference type="Gene3D" id="3.30.1180.10">
    <property type="match status" value="1"/>
</dbReference>
<dbReference type="PROSITE" id="PS51482">
    <property type="entry name" value="DEGV"/>
    <property type="match status" value="1"/>
</dbReference>
<sequence length="290" mass="31237">MTKIAVLVDSSSNLTATEVAELEVFMVNAPIMAGESVYHENESWAELGAFYDLQRTSTVPLTTSQIEPGIWLEKFDEIAAAGYTDVFVVTISSGVSGTFDTVQSLAQTVDTIHVHAWDSKIAAAGAGNQARLAAKMALAGHTVAEISAALTELRASTQVLFVVDDIKHLQRTGRISGGTALIGSLLNIKPLLTFEDGKIIAIGQERMMKRAWMHIKRDFDQAIKTATTPLLVSVIDANNGALADQWAAEIEATYPHEQVRVVRGPIGPYISVHTGEKAMGFIWSADLLAD</sequence>
<dbReference type="KEGG" id="wso:WSWS_00427"/>
<comment type="caution">
    <text evidence="3">The sequence shown here is derived from an EMBL/GenBank/DDBJ whole genome shotgun (WGS) entry which is preliminary data.</text>
</comment>
<organism evidence="3 4">
    <name type="scientific">Weissella soli</name>
    <dbReference type="NCBI Taxonomy" id="155866"/>
    <lineage>
        <taxon>Bacteria</taxon>
        <taxon>Bacillati</taxon>
        <taxon>Bacillota</taxon>
        <taxon>Bacilli</taxon>
        <taxon>Lactobacillales</taxon>
        <taxon>Lactobacillaceae</taxon>
        <taxon>Weissella</taxon>
    </lineage>
</organism>
<accession>A0A288Q817</accession>
<dbReference type="Gene3D" id="3.40.50.10170">
    <property type="match status" value="1"/>
</dbReference>
<dbReference type="NCBIfam" id="TIGR00762">
    <property type="entry name" value="DegV"/>
    <property type="match status" value="1"/>
</dbReference>
<dbReference type="SUPFAM" id="SSF82549">
    <property type="entry name" value="DAK1/DegV-like"/>
    <property type="match status" value="1"/>
</dbReference>
<reference evidence="3 4" key="1">
    <citation type="submission" date="2018-07" db="EMBL/GenBank/DDBJ databases">
        <title>Genomic Encyclopedia of Type Strains, Phase III (KMG-III): the genomes of soil and plant-associated and newly described type strains.</title>
        <authorList>
            <person name="Whitman W."/>
        </authorList>
    </citation>
    <scope>NUCLEOTIDE SEQUENCE [LARGE SCALE GENOMIC DNA]</scope>
    <source>
        <strain evidence="3 4">CECT 7031</strain>
    </source>
</reference>